<dbReference type="RefSeq" id="WP_060668452.1">
    <property type="nucleotide sequence ID" value="NZ_LGTK01000026.1"/>
</dbReference>
<evidence type="ECO:0000313" key="2">
    <source>
        <dbReference type="EMBL" id="KPH75168.1"/>
    </source>
</evidence>
<dbReference type="Proteomes" id="UP000037854">
    <property type="component" value="Unassembled WGS sequence"/>
</dbReference>
<keyword evidence="3" id="KW-1185">Reference proteome</keyword>
<reference evidence="2 3" key="1">
    <citation type="submission" date="2015-07" db="EMBL/GenBank/DDBJ databases">
        <title>High-quality draft genome sequence of Oceanobacillus caeni HM6, a bacillus isolated from a human feces.</title>
        <authorList>
            <person name="Kumar J."/>
            <person name="Verma M.K."/>
            <person name="Pandey R."/>
            <person name="Bhambi M."/>
            <person name="Chauhan N."/>
        </authorList>
    </citation>
    <scope>NUCLEOTIDE SEQUENCE [LARGE SCALE GENOMIC DNA]</scope>
    <source>
        <strain evidence="2 3">HM6</strain>
    </source>
</reference>
<feature type="chain" id="PRO_5045636476" description="Lipoprotein" evidence="1">
    <location>
        <begin position="19"/>
        <end position="278"/>
    </location>
</feature>
<keyword evidence="1" id="KW-0732">Signal</keyword>
<evidence type="ECO:0000313" key="3">
    <source>
        <dbReference type="Proteomes" id="UP000037854"/>
    </source>
</evidence>
<name>A0ABR5MJ59_9BACI</name>
<organism evidence="2 3">
    <name type="scientific">Oceanobacillus caeni</name>
    <dbReference type="NCBI Taxonomy" id="405946"/>
    <lineage>
        <taxon>Bacteria</taxon>
        <taxon>Bacillati</taxon>
        <taxon>Bacillota</taxon>
        <taxon>Bacilli</taxon>
        <taxon>Bacillales</taxon>
        <taxon>Bacillaceae</taxon>
        <taxon>Oceanobacillus</taxon>
    </lineage>
</organism>
<evidence type="ECO:0008006" key="4">
    <source>
        <dbReference type="Google" id="ProtNLM"/>
    </source>
</evidence>
<feature type="signal peptide" evidence="1">
    <location>
        <begin position="1"/>
        <end position="18"/>
    </location>
</feature>
<proteinExistence type="predicted"/>
<dbReference type="EMBL" id="LGTK01000026">
    <property type="protein sequence ID" value="KPH75168.1"/>
    <property type="molecule type" value="Genomic_DNA"/>
</dbReference>
<accession>A0ABR5MJ59</accession>
<gene>
    <name evidence="2" type="ORF">AFL42_09200</name>
</gene>
<dbReference type="InterPro" id="IPR046720">
    <property type="entry name" value="DUF6612"/>
</dbReference>
<dbReference type="Gene3D" id="2.50.20.20">
    <property type="match status" value="1"/>
</dbReference>
<dbReference type="PROSITE" id="PS51257">
    <property type="entry name" value="PROKAR_LIPOPROTEIN"/>
    <property type="match status" value="1"/>
</dbReference>
<comment type="caution">
    <text evidence="2">The sequence shown here is derived from an EMBL/GenBank/DDBJ whole genome shotgun (WGS) entry which is preliminary data.</text>
</comment>
<evidence type="ECO:0000256" key="1">
    <source>
        <dbReference type="SAM" id="SignalP"/>
    </source>
</evidence>
<sequence length="278" mass="32113">MKKSITLLLLTFAFLGLAACSSGDKEVNEIYNKALEAAEEMNSAEVDIEMKQEMTVPQEEDTMVMESQMSGAIITEPLAMHQKGTTSISMGEEMDEPMEMEQELYFVDNEMYSYDSITEEWLKMDDSTIPMDFINTEQMDTSDQLNMFKDYVDNLKYEETDEAYIFQFSPNQDEVKNLTEDLLKEIIPEELTSQIGEEVTEVLENTEINDLEVEISINKDSYQIEKYHVDMDMKMTVEGEEMNIKQNVNTVYRNINTIEHIEIPKEVKESAKEVSGFE</sequence>
<dbReference type="Pfam" id="PF20316">
    <property type="entry name" value="DUF6612"/>
    <property type="match status" value="1"/>
</dbReference>
<protein>
    <recommendedName>
        <fullName evidence="4">Lipoprotein</fullName>
    </recommendedName>
</protein>